<comment type="similarity">
    <text evidence="1">Belongs to the membrane fusion protein (MFP) (TC 8.A.1) family.</text>
</comment>
<dbReference type="OrthoDB" id="5730196at2"/>
<reference evidence="4" key="1">
    <citation type="journal article" date="2020" name="Int. J. Syst. Evol. Microbiol.">
        <title>Alteromonas alba sp. nov., a marine bacterium isolated from the seawater of the West Pacific Ocean.</title>
        <authorList>
            <person name="Sun C."/>
            <person name="Wu Y.-H."/>
            <person name="Xamxidin M."/>
            <person name="Cheng H."/>
            <person name="Xu X.-W."/>
        </authorList>
    </citation>
    <scope>NUCLEOTIDE SEQUENCE [LARGE SCALE GENOMIC DNA]</scope>
    <source>
        <strain evidence="4">190</strain>
    </source>
</reference>
<evidence type="ECO:0000256" key="2">
    <source>
        <dbReference type="SAM" id="Coils"/>
    </source>
</evidence>
<protein>
    <submittedName>
        <fullName evidence="3">Efflux RND transporter periplasmic adaptor subunit</fullName>
    </submittedName>
</protein>
<comment type="caution">
    <text evidence="3">The sequence shown here is derived from an EMBL/GenBank/DDBJ whole genome shotgun (WGS) entry which is preliminary data.</text>
</comment>
<dbReference type="Proteomes" id="UP000238949">
    <property type="component" value="Unassembled WGS sequence"/>
</dbReference>
<dbReference type="GO" id="GO:1990281">
    <property type="term" value="C:efflux pump complex"/>
    <property type="evidence" value="ECO:0007669"/>
    <property type="project" value="TreeGrafter"/>
</dbReference>
<dbReference type="PANTHER" id="PTHR30469">
    <property type="entry name" value="MULTIDRUG RESISTANCE PROTEIN MDTA"/>
    <property type="match status" value="1"/>
</dbReference>
<keyword evidence="2" id="KW-0175">Coiled coil</keyword>
<proteinExistence type="inferred from homology"/>
<dbReference type="RefSeq" id="WP_105933460.1">
    <property type="nucleotide sequence ID" value="NZ_PVNP01000032.1"/>
</dbReference>
<feature type="coiled-coil region" evidence="2">
    <location>
        <begin position="102"/>
        <end position="182"/>
    </location>
</feature>
<organism evidence="3 4">
    <name type="scientific">Alteromonas alba</name>
    <dbReference type="NCBI Taxonomy" id="2079529"/>
    <lineage>
        <taxon>Bacteria</taxon>
        <taxon>Pseudomonadati</taxon>
        <taxon>Pseudomonadota</taxon>
        <taxon>Gammaproteobacteria</taxon>
        <taxon>Alteromonadales</taxon>
        <taxon>Alteromonadaceae</taxon>
        <taxon>Alteromonas/Salinimonas group</taxon>
        <taxon>Alteromonas</taxon>
    </lineage>
</organism>
<dbReference type="SUPFAM" id="SSF111369">
    <property type="entry name" value="HlyD-like secretion proteins"/>
    <property type="match status" value="1"/>
</dbReference>
<accession>A0A2S9VEL2</accession>
<dbReference type="Gene3D" id="2.40.50.100">
    <property type="match status" value="1"/>
</dbReference>
<sequence>MKLIRVILPIAIIVLGIGAMKTVTALGDTTEENESVDTRPTVRVTQLKPESFAINIEAFGELAPLESTRLAAQVSGEVVEWNPTFVAGGIVKRGEMLFSIEKDAYTAALLQAESALANAQAALIEEKALANVAEREAATLPNSRVTDLYLRKPQILSAEAAVKAAQAQMKIAKRDLANTEVVAPYDALIVSRSIGKGDFLTVGTSAATLYNVEVGEVTFPLARFDQAFLPEALNGIEATVSLLNGTTDEIKRSATIVRDSGIYDSATRMTHLVARVNDPYGLTTQQPVLRFGAYTKVSFTGKTIDNVYRIPQELITRRQLWILDEADKLVAKPVEVVREVDSEFLIRVDIAADDRIVMTLPEYPQNGMAVKVIEGADKLVAKQP</sequence>
<dbReference type="Gene3D" id="1.10.287.470">
    <property type="entry name" value="Helix hairpin bin"/>
    <property type="match status" value="1"/>
</dbReference>
<dbReference type="Gene3D" id="2.40.420.20">
    <property type="match status" value="1"/>
</dbReference>
<dbReference type="Gene3D" id="2.40.30.170">
    <property type="match status" value="1"/>
</dbReference>
<keyword evidence="4" id="KW-1185">Reference proteome</keyword>
<evidence type="ECO:0000313" key="3">
    <source>
        <dbReference type="EMBL" id="PRO74864.1"/>
    </source>
</evidence>
<dbReference type="InterPro" id="IPR006143">
    <property type="entry name" value="RND_pump_MFP"/>
</dbReference>
<dbReference type="NCBIfam" id="TIGR01730">
    <property type="entry name" value="RND_mfp"/>
    <property type="match status" value="1"/>
</dbReference>
<evidence type="ECO:0000256" key="1">
    <source>
        <dbReference type="ARBA" id="ARBA00009477"/>
    </source>
</evidence>
<name>A0A2S9VEL2_9ALTE</name>
<evidence type="ECO:0000313" key="4">
    <source>
        <dbReference type="Proteomes" id="UP000238949"/>
    </source>
</evidence>
<dbReference type="AlphaFoldDB" id="A0A2S9VEL2"/>
<dbReference type="EMBL" id="PVNP01000032">
    <property type="protein sequence ID" value="PRO74864.1"/>
    <property type="molecule type" value="Genomic_DNA"/>
</dbReference>
<gene>
    <name evidence="3" type="ORF">C6Y40_04035</name>
</gene>
<dbReference type="GO" id="GO:0015562">
    <property type="term" value="F:efflux transmembrane transporter activity"/>
    <property type="evidence" value="ECO:0007669"/>
    <property type="project" value="TreeGrafter"/>
</dbReference>
<dbReference type="PANTHER" id="PTHR30469:SF12">
    <property type="entry name" value="MULTIDRUG RESISTANCE PROTEIN MDTA"/>
    <property type="match status" value="1"/>
</dbReference>